<name>A0A517LD50_9PEZI</name>
<feature type="transmembrane region" description="Helical" evidence="7">
    <location>
        <begin position="30"/>
        <end position="49"/>
    </location>
</feature>
<comment type="subcellular location">
    <subcellularLocation>
        <location evidence="1">Membrane</location>
        <topology evidence="1">Multi-pass membrane protein</topology>
    </subcellularLocation>
</comment>
<evidence type="ECO:0000256" key="3">
    <source>
        <dbReference type="ARBA" id="ARBA00022989"/>
    </source>
</evidence>
<dbReference type="Pfam" id="PF20684">
    <property type="entry name" value="Fung_rhodopsin"/>
    <property type="match status" value="1"/>
</dbReference>
<dbReference type="Proteomes" id="UP000316270">
    <property type="component" value="Chromosome 10"/>
</dbReference>
<keyword evidence="3 7" id="KW-1133">Transmembrane helix</keyword>
<organism evidence="9 10">
    <name type="scientific">Venturia effusa</name>
    <dbReference type="NCBI Taxonomy" id="50376"/>
    <lineage>
        <taxon>Eukaryota</taxon>
        <taxon>Fungi</taxon>
        <taxon>Dikarya</taxon>
        <taxon>Ascomycota</taxon>
        <taxon>Pezizomycotina</taxon>
        <taxon>Dothideomycetes</taxon>
        <taxon>Pleosporomycetidae</taxon>
        <taxon>Venturiales</taxon>
        <taxon>Venturiaceae</taxon>
        <taxon>Venturia</taxon>
    </lineage>
</organism>
<feature type="transmembrane region" description="Helical" evidence="7">
    <location>
        <begin position="139"/>
        <end position="163"/>
    </location>
</feature>
<evidence type="ECO:0000256" key="4">
    <source>
        <dbReference type="ARBA" id="ARBA00023136"/>
    </source>
</evidence>
<dbReference type="STRING" id="50376.A0A517LD50"/>
<feature type="region of interest" description="Disordered" evidence="6">
    <location>
        <begin position="386"/>
        <end position="424"/>
    </location>
</feature>
<accession>A0A517LD50</accession>
<feature type="transmembrane region" description="Helical" evidence="7">
    <location>
        <begin position="233"/>
        <end position="259"/>
    </location>
</feature>
<dbReference type="GO" id="GO:0016020">
    <property type="term" value="C:membrane"/>
    <property type="evidence" value="ECO:0007669"/>
    <property type="project" value="UniProtKB-SubCell"/>
</dbReference>
<dbReference type="InterPro" id="IPR052337">
    <property type="entry name" value="SAT4-like"/>
</dbReference>
<evidence type="ECO:0000256" key="7">
    <source>
        <dbReference type="SAM" id="Phobius"/>
    </source>
</evidence>
<keyword evidence="10" id="KW-1185">Reference proteome</keyword>
<feature type="transmembrane region" description="Helical" evidence="7">
    <location>
        <begin position="198"/>
        <end position="221"/>
    </location>
</feature>
<protein>
    <recommendedName>
        <fullName evidence="8">Rhodopsin domain-containing protein</fullName>
    </recommendedName>
</protein>
<dbReference type="InterPro" id="IPR049326">
    <property type="entry name" value="Rhodopsin_dom_fungi"/>
</dbReference>
<sequence>MPGGIHPPLATVVAWSKIANHLNPSETRGWGLVTLVVVLSLITLVTVVARIWARTKIQHNAGVDDVIIVATMASPIMNTTAKIKSNEYIRRFRQQAWLLLLLLITMLISATYVVSTSLTKISILLFYKRLSEGAVSKGFRFAVRLCIGFVVAYMVTFLATLFLTCRPINSYWNQVSIPWARSHEEGVDYRCFDEAADILAASAVSIVQDFIVCGLPTLLFWKLQLPRRQKLALGAIFGVGFFLCITGILRIIYITNIFFHTYDVTWATEPVWTWTAVEAHLAIVCASAPALKVFFRQYLSVSSMTGSWKDSSRRRSFFRKEYSEKAGFTTFGTSSTASKTPNSNNTTTVHDIELGRIEVIREVDVDSESVHSDLYNDSMFFDDTYRDSKNPSQLDLQSGGRDVDHSTRSQSSSGRSHAWRRQEH</sequence>
<keyword evidence="4 7" id="KW-0472">Membrane</keyword>
<dbReference type="EMBL" id="CP042194">
    <property type="protein sequence ID" value="QDS73569.1"/>
    <property type="molecule type" value="Genomic_DNA"/>
</dbReference>
<dbReference type="AlphaFoldDB" id="A0A517LD50"/>
<evidence type="ECO:0000256" key="5">
    <source>
        <dbReference type="ARBA" id="ARBA00038359"/>
    </source>
</evidence>
<evidence type="ECO:0000313" key="10">
    <source>
        <dbReference type="Proteomes" id="UP000316270"/>
    </source>
</evidence>
<evidence type="ECO:0000256" key="6">
    <source>
        <dbReference type="SAM" id="MobiDB-lite"/>
    </source>
</evidence>
<evidence type="ECO:0000256" key="2">
    <source>
        <dbReference type="ARBA" id="ARBA00022692"/>
    </source>
</evidence>
<reference evidence="9 10" key="1">
    <citation type="submission" date="2019-07" db="EMBL/GenBank/DDBJ databases">
        <title>Finished genome of Venturia effusa.</title>
        <authorList>
            <person name="Young C.A."/>
            <person name="Cox M.P."/>
            <person name="Ganley A.R.D."/>
            <person name="David W.J."/>
        </authorList>
    </citation>
    <scope>NUCLEOTIDE SEQUENCE [LARGE SCALE GENOMIC DNA]</scope>
    <source>
        <strain evidence="10">albino</strain>
    </source>
</reference>
<evidence type="ECO:0000313" key="9">
    <source>
        <dbReference type="EMBL" id="QDS73569.1"/>
    </source>
</evidence>
<keyword evidence="2 7" id="KW-0812">Transmembrane</keyword>
<dbReference type="PANTHER" id="PTHR33048:SF129">
    <property type="entry name" value="INTEGRAL MEMBRANE PROTEIN-RELATED"/>
    <property type="match status" value="1"/>
</dbReference>
<feature type="transmembrane region" description="Helical" evidence="7">
    <location>
        <begin position="97"/>
        <end position="127"/>
    </location>
</feature>
<feature type="domain" description="Rhodopsin" evidence="8">
    <location>
        <begin position="49"/>
        <end position="296"/>
    </location>
</feature>
<dbReference type="OrthoDB" id="5329176at2759"/>
<gene>
    <name evidence="9" type="ORF">FKW77_001161</name>
</gene>
<proteinExistence type="inferred from homology"/>
<evidence type="ECO:0000259" key="8">
    <source>
        <dbReference type="Pfam" id="PF20684"/>
    </source>
</evidence>
<evidence type="ECO:0000256" key="1">
    <source>
        <dbReference type="ARBA" id="ARBA00004141"/>
    </source>
</evidence>
<comment type="similarity">
    <text evidence="5">Belongs to the SAT4 family.</text>
</comment>
<dbReference type="PANTHER" id="PTHR33048">
    <property type="entry name" value="PTH11-LIKE INTEGRAL MEMBRANE PROTEIN (AFU_ORTHOLOGUE AFUA_5G11245)"/>
    <property type="match status" value="1"/>
</dbReference>